<proteinExistence type="predicted"/>
<dbReference type="InterPro" id="IPR018929">
    <property type="entry name" value="DUF2510"/>
</dbReference>
<dbReference type="EMBL" id="BLWC01000001">
    <property type="protein sequence ID" value="GFM96128.1"/>
    <property type="molecule type" value="Genomic_DNA"/>
</dbReference>
<feature type="region of interest" description="Disordered" evidence="1">
    <location>
        <begin position="310"/>
        <end position="331"/>
    </location>
</feature>
<keyword evidence="2" id="KW-0812">Transmembrane</keyword>
<keyword evidence="5" id="KW-1185">Reference proteome</keyword>
<sequence>MSDATPPGWYPDAATPGSERWWDGTAWSAHTRPSGAHQAYVPREFGTPLPPAGRPGGGTRTVVMILAGVLVAGAAVTGAVLLGGDDGATKPAAATSGPAPAPEDSASSRAPARGATPSDDPRVLVDQLNGITLPVPEGWEKPDNTLEQATTAMRTGLSYRCPGDAANFCYHGTVTSRTASSTDLTSVEALARADIGTAAKNAYGEDSLGNRAHGGVRSHRELASTSVTVAGRTGHLVRWRVTTGKGPGGYVQSLVFPSAVGSETPVIVRFAFDAGQDGLPLSLMDTITRGIRPVGDSATGGEWAARSLLCPEHGPVRGRSGPHRGTSARSP</sequence>
<evidence type="ECO:0000256" key="2">
    <source>
        <dbReference type="SAM" id="Phobius"/>
    </source>
</evidence>
<comment type="caution">
    <text evidence="4">The sequence shown here is derived from an EMBL/GenBank/DDBJ whole genome shotgun (WGS) entry which is preliminary data.</text>
</comment>
<dbReference type="Pfam" id="PF10708">
    <property type="entry name" value="DUF2510"/>
    <property type="match status" value="1"/>
</dbReference>
<dbReference type="AlphaFoldDB" id="A0A7J0C165"/>
<accession>A0A7J0C165</accession>
<protein>
    <submittedName>
        <fullName evidence="4">Membrane protein</fullName>
    </submittedName>
</protein>
<evidence type="ECO:0000313" key="5">
    <source>
        <dbReference type="Proteomes" id="UP000498980"/>
    </source>
</evidence>
<reference evidence="4 5" key="1">
    <citation type="submission" date="2020-05" db="EMBL/GenBank/DDBJ databases">
        <title>Whole genome shotgun sequence of Streptomyces fulvorobeus NBRC 15897.</title>
        <authorList>
            <person name="Komaki H."/>
            <person name="Tamura T."/>
        </authorList>
    </citation>
    <scope>NUCLEOTIDE SEQUENCE [LARGE SCALE GENOMIC DNA]</scope>
    <source>
        <strain evidence="4 5">NBRC 15897</strain>
    </source>
</reference>
<name>A0A7J0C165_9ACTN</name>
<organism evidence="4 5">
    <name type="scientific">Streptomyces fulvorobeus</name>
    <dbReference type="NCBI Taxonomy" id="284028"/>
    <lineage>
        <taxon>Bacteria</taxon>
        <taxon>Bacillati</taxon>
        <taxon>Actinomycetota</taxon>
        <taxon>Actinomycetes</taxon>
        <taxon>Kitasatosporales</taxon>
        <taxon>Streptomycetaceae</taxon>
        <taxon>Streptomyces</taxon>
    </lineage>
</organism>
<dbReference type="RefSeq" id="WP_173311631.1">
    <property type="nucleotide sequence ID" value="NZ_BLWC01000001.1"/>
</dbReference>
<feature type="domain" description="DUF2510" evidence="3">
    <location>
        <begin position="7"/>
        <end position="39"/>
    </location>
</feature>
<keyword evidence="2" id="KW-0472">Membrane</keyword>
<feature type="region of interest" description="Disordered" evidence="1">
    <location>
        <begin position="89"/>
        <end position="123"/>
    </location>
</feature>
<dbReference type="Proteomes" id="UP000498980">
    <property type="component" value="Unassembled WGS sequence"/>
</dbReference>
<evidence type="ECO:0000259" key="3">
    <source>
        <dbReference type="Pfam" id="PF10708"/>
    </source>
</evidence>
<feature type="transmembrane region" description="Helical" evidence="2">
    <location>
        <begin position="62"/>
        <end position="82"/>
    </location>
</feature>
<feature type="compositionally biased region" description="Low complexity" evidence="1">
    <location>
        <begin position="89"/>
        <end position="98"/>
    </location>
</feature>
<gene>
    <name evidence="4" type="ORF">Sfulv_09390</name>
</gene>
<keyword evidence="2" id="KW-1133">Transmembrane helix</keyword>
<evidence type="ECO:0000256" key="1">
    <source>
        <dbReference type="SAM" id="MobiDB-lite"/>
    </source>
</evidence>
<evidence type="ECO:0000313" key="4">
    <source>
        <dbReference type="EMBL" id="GFM96128.1"/>
    </source>
</evidence>